<organism evidence="3 4">
    <name type="scientific">Neorhizobium galegae</name>
    <name type="common">Rhizobium galegae</name>
    <dbReference type="NCBI Taxonomy" id="399"/>
    <lineage>
        <taxon>Bacteria</taxon>
        <taxon>Pseudomonadati</taxon>
        <taxon>Pseudomonadota</taxon>
        <taxon>Alphaproteobacteria</taxon>
        <taxon>Hyphomicrobiales</taxon>
        <taxon>Rhizobiaceae</taxon>
        <taxon>Rhizobium/Agrobacterium group</taxon>
        <taxon>Neorhizobium</taxon>
    </lineage>
</organism>
<feature type="domain" description="HupH hydrogenase expression protein C-terminal" evidence="2">
    <location>
        <begin position="161"/>
        <end position="278"/>
    </location>
</feature>
<dbReference type="Gene3D" id="3.30.1370.140">
    <property type="entry name" value="HupH hydrogenase expression protein, C-terminal domain"/>
    <property type="match status" value="2"/>
</dbReference>
<feature type="domain" description="HupH hydrogenase expression protein C-terminal" evidence="2">
    <location>
        <begin position="51"/>
        <end position="142"/>
    </location>
</feature>
<dbReference type="RefSeq" id="WP_151046422.1">
    <property type="nucleotide sequence ID" value="NZ_VZUL01000003.1"/>
</dbReference>
<evidence type="ECO:0000313" key="4">
    <source>
        <dbReference type="Proteomes" id="UP000386575"/>
    </source>
</evidence>
<evidence type="ECO:0000313" key="3">
    <source>
        <dbReference type="EMBL" id="KAB1083006.1"/>
    </source>
</evidence>
<gene>
    <name evidence="3" type="ORF">F4V91_25445</name>
</gene>
<comment type="similarity">
    <text evidence="1">Belongs to the HupH/HyaF family.</text>
</comment>
<reference evidence="3 4" key="1">
    <citation type="submission" date="2019-09" db="EMBL/GenBank/DDBJ databases">
        <title>Genome sequencing of Ng87 strain.</title>
        <authorList>
            <person name="Karasev E.S."/>
            <person name="Andronov E."/>
        </authorList>
    </citation>
    <scope>NUCLEOTIDE SEQUENCE [LARGE SCALE GENOMIC DNA]</scope>
    <source>
        <strain evidence="3 4">Ng87</strain>
    </source>
</reference>
<evidence type="ECO:0000259" key="2">
    <source>
        <dbReference type="Pfam" id="PF04809"/>
    </source>
</evidence>
<protein>
    <submittedName>
        <fullName evidence="3">Hydrogenase expression/formation protein</fullName>
    </submittedName>
</protein>
<proteinExistence type="inferred from homology"/>
<dbReference type="InterPro" id="IPR038527">
    <property type="entry name" value="HupH_C_sf"/>
</dbReference>
<dbReference type="Proteomes" id="UP000386575">
    <property type="component" value="Unassembled WGS sequence"/>
</dbReference>
<dbReference type="AlphaFoldDB" id="A0A6A1TJE0"/>
<name>A0A6A1TJE0_NEOGA</name>
<comment type="caution">
    <text evidence="3">The sequence shown here is derived from an EMBL/GenBank/DDBJ whole genome shotgun (WGS) entry which is preliminary data.</text>
</comment>
<dbReference type="InterPro" id="IPR006894">
    <property type="entry name" value="HupH_Hydgase_express_prot_C"/>
</dbReference>
<dbReference type="EMBL" id="VZUL01000003">
    <property type="protein sequence ID" value="KAB1083006.1"/>
    <property type="molecule type" value="Genomic_DNA"/>
</dbReference>
<dbReference type="Pfam" id="PF04809">
    <property type="entry name" value="HupH_C"/>
    <property type="match status" value="2"/>
</dbReference>
<sequence>MVNFVGAVGPGSQPGEEDGGVLEYMEMPKGMTIYRSPILPEPDQLLGIDAAKDALNRVLAALEDWKPGACPRIELSGLDKKNADFVSQALGDGEVSIICGETIQCQESVMAGVWRVREIGAGGTVLSDAIEIGIFPQSVIAKAFARSSHAIDIPRSYGPGVFNAPPLLAEINEAIAKSGLGNAAPHAINLSLLPHTEEDLSLLDGLLGHGPVTILSRGYGNCRVMTMALRDTWWVRFYNSQDTLILNSIEVTNLPEVVCASPEDIIDSAARLSEIMAIYK</sequence>
<accession>A0A6A1TJE0</accession>
<evidence type="ECO:0000256" key="1">
    <source>
        <dbReference type="ARBA" id="ARBA00010832"/>
    </source>
</evidence>